<protein>
    <recommendedName>
        <fullName evidence="4">EamA domain-containing protein</fullName>
    </recommendedName>
</protein>
<feature type="transmembrane region" description="Helical" evidence="1">
    <location>
        <begin position="22"/>
        <end position="39"/>
    </location>
</feature>
<evidence type="ECO:0008006" key="4">
    <source>
        <dbReference type="Google" id="ProtNLM"/>
    </source>
</evidence>
<organism evidence="2 3">
    <name type="scientific">Candidatus Portnoybacteria bacterium CG23_combo_of_CG06-09_8_20_14_all_37_13</name>
    <dbReference type="NCBI Taxonomy" id="1974819"/>
    <lineage>
        <taxon>Bacteria</taxon>
        <taxon>Candidatus Portnoyibacteriota</taxon>
    </lineage>
</organism>
<name>A0A2G9YDD8_9BACT</name>
<feature type="transmembrane region" description="Helical" evidence="1">
    <location>
        <begin position="280"/>
        <end position="300"/>
    </location>
</feature>
<feature type="transmembrane region" description="Helical" evidence="1">
    <location>
        <begin position="101"/>
        <end position="120"/>
    </location>
</feature>
<dbReference type="AlphaFoldDB" id="A0A2G9YDD8"/>
<feature type="transmembrane region" description="Helical" evidence="1">
    <location>
        <begin position="320"/>
        <end position="338"/>
    </location>
</feature>
<gene>
    <name evidence="2" type="ORF">COX44_00950</name>
</gene>
<evidence type="ECO:0000256" key="1">
    <source>
        <dbReference type="SAM" id="Phobius"/>
    </source>
</evidence>
<keyword evidence="1" id="KW-0812">Transmembrane</keyword>
<evidence type="ECO:0000313" key="3">
    <source>
        <dbReference type="Proteomes" id="UP000231480"/>
    </source>
</evidence>
<feature type="transmembrane region" description="Helical" evidence="1">
    <location>
        <begin position="59"/>
        <end position="80"/>
    </location>
</feature>
<dbReference type="Proteomes" id="UP000231480">
    <property type="component" value="Unassembled WGS sequence"/>
</dbReference>
<dbReference type="EMBL" id="PCRH01000021">
    <property type="protein sequence ID" value="PIP17245.1"/>
    <property type="molecule type" value="Genomic_DNA"/>
</dbReference>
<feature type="transmembrane region" description="Helical" evidence="1">
    <location>
        <begin position="178"/>
        <end position="195"/>
    </location>
</feature>
<accession>A0A2G9YDD8</accession>
<feature type="transmembrane region" description="Helical" evidence="1">
    <location>
        <begin position="126"/>
        <end position="143"/>
    </location>
</feature>
<proteinExistence type="predicted"/>
<feature type="transmembrane region" description="Helical" evidence="1">
    <location>
        <begin position="250"/>
        <end position="268"/>
    </location>
</feature>
<sequence>MINNDKILIISLSNLLKGGDKVVFWNALMAAVFTALYSVNDNLIMHNVILCPEDKFTAVSFYLMMGGWIGVICNYGYSVFLGKKIDKEYAGFNVGNFKMQIFAFTAGILSASSTVFYLVGSQNLDPSLVLCLANISILYLVIYDVLLKYIKIQEVILPALIVIAGSALSSITRLSGGMQITLLGITVLLLGRYLTMSCQQIIKQRGVRASDAVIFHFWRFVWLSFSGTCLMLIIAFSRDKLDLLIAMRKLVFPTLPWILVTMFFVFFSSVLENKAIKTGAVSKVALILNSQIVMGIPLTLMGDVFKPGVFGEIPREPFVWLIRLIGVLLIILGITFLAKKRKEASHN</sequence>
<comment type="caution">
    <text evidence="2">The sequence shown here is derived from an EMBL/GenBank/DDBJ whole genome shotgun (WGS) entry which is preliminary data.</text>
</comment>
<keyword evidence="1" id="KW-1133">Transmembrane helix</keyword>
<keyword evidence="1" id="KW-0472">Membrane</keyword>
<reference evidence="2 3" key="1">
    <citation type="submission" date="2017-09" db="EMBL/GenBank/DDBJ databases">
        <title>Depth-based differentiation of microbial function through sediment-hosted aquifers and enrichment of novel symbionts in the deep terrestrial subsurface.</title>
        <authorList>
            <person name="Probst A.J."/>
            <person name="Ladd B."/>
            <person name="Jarett J.K."/>
            <person name="Geller-Mcgrath D.E."/>
            <person name="Sieber C.M."/>
            <person name="Emerson J.B."/>
            <person name="Anantharaman K."/>
            <person name="Thomas B.C."/>
            <person name="Malmstrom R."/>
            <person name="Stieglmeier M."/>
            <person name="Klingl A."/>
            <person name="Woyke T."/>
            <person name="Ryan C.M."/>
            <person name="Banfield J.F."/>
        </authorList>
    </citation>
    <scope>NUCLEOTIDE SEQUENCE [LARGE SCALE GENOMIC DNA]</scope>
    <source>
        <strain evidence="2">CG23_combo_of_CG06-09_8_20_14_all_37_13</strain>
    </source>
</reference>
<feature type="transmembrane region" description="Helical" evidence="1">
    <location>
        <begin position="155"/>
        <end position="172"/>
    </location>
</feature>
<evidence type="ECO:0000313" key="2">
    <source>
        <dbReference type="EMBL" id="PIP17245.1"/>
    </source>
</evidence>
<feature type="transmembrane region" description="Helical" evidence="1">
    <location>
        <begin position="216"/>
        <end position="238"/>
    </location>
</feature>